<accession>A0A4Y8WLR0</accession>
<proteinExistence type="predicted"/>
<sequence>MKKVQTLMTRVKQSKTLKILACLFVMAVISPDMLANSPGAAAIATAETAIKGYLKPVQNLIYAIAGVVAVIGAFSVYVKMNNEEQDVKKSIMMVVGACVFLIAAATALPAFFS</sequence>
<evidence type="ECO:0000313" key="2">
    <source>
        <dbReference type="Proteomes" id="UP000297225"/>
    </source>
</evidence>
<dbReference type="Proteomes" id="UP000297225">
    <property type="component" value="Unassembled WGS sequence"/>
</dbReference>
<name>A0A4Y8WLR0_9PORP</name>
<comment type="caution">
    <text evidence="1">The sequence shown here is derived from an EMBL/GenBank/DDBJ whole genome shotgun (WGS) entry which is preliminary data.</text>
</comment>
<organism evidence="1 2">
    <name type="scientific">Porphyromonas levii</name>
    <dbReference type="NCBI Taxonomy" id="28114"/>
    <lineage>
        <taxon>Bacteria</taxon>
        <taxon>Pseudomonadati</taxon>
        <taxon>Bacteroidota</taxon>
        <taxon>Bacteroidia</taxon>
        <taxon>Bacteroidales</taxon>
        <taxon>Porphyromonadaceae</taxon>
        <taxon>Porphyromonas</taxon>
    </lineage>
</organism>
<evidence type="ECO:0000313" key="1">
    <source>
        <dbReference type="EMBL" id="TFH93956.1"/>
    </source>
</evidence>
<gene>
    <name evidence="1" type="ORF">E4P47_09560</name>
</gene>
<keyword evidence="2" id="KW-1185">Reference proteome</keyword>
<dbReference type="RefSeq" id="WP_134849261.1">
    <property type="nucleotide sequence ID" value="NZ_CP197400.1"/>
</dbReference>
<dbReference type="OrthoDB" id="1072249at2"/>
<dbReference type="EMBL" id="SPNC01000240">
    <property type="protein sequence ID" value="TFH93956.1"/>
    <property type="molecule type" value="Genomic_DNA"/>
</dbReference>
<protein>
    <submittedName>
        <fullName evidence="1">DUF4134 domain-containing protein</fullName>
    </submittedName>
</protein>
<dbReference type="AlphaFoldDB" id="A0A4Y8WLR0"/>
<dbReference type="Pfam" id="PF13572">
    <property type="entry name" value="DUF4134"/>
    <property type="match status" value="1"/>
</dbReference>
<dbReference type="InterPro" id="IPR025408">
    <property type="entry name" value="DUF4134"/>
</dbReference>
<reference evidence="1 2" key="1">
    <citation type="submission" date="2019-03" db="EMBL/GenBank/DDBJ databases">
        <title>Porphyromonas levii Isolated from the Uterus of Dairy Cows.</title>
        <authorList>
            <person name="Francis A.M."/>
        </authorList>
    </citation>
    <scope>NUCLEOTIDE SEQUENCE [LARGE SCALE GENOMIC DNA]</scope>
    <source>
        <strain evidence="1 2">AF5678</strain>
    </source>
</reference>